<organism evidence="1 2">
    <name type="scientific">Calothrix parietina FACHB-288</name>
    <dbReference type="NCBI Taxonomy" id="2692896"/>
    <lineage>
        <taxon>Bacteria</taxon>
        <taxon>Bacillati</taxon>
        <taxon>Cyanobacteriota</taxon>
        <taxon>Cyanophyceae</taxon>
        <taxon>Nostocales</taxon>
        <taxon>Calotrichaceae</taxon>
        <taxon>Calothrix</taxon>
    </lineage>
</organism>
<dbReference type="EMBL" id="JACJQH010000005">
    <property type="protein sequence ID" value="MBD2194763.1"/>
    <property type="molecule type" value="Genomic_DNA"/>
</dbReference>
<evidence type="ECO:0000313" key="2">
    <source>
        <dbReference type="Proteomes" id="UP000658514"/>
    </source>
</evidence>
<dbReference type="InterPro" id="IPR038296">
    <property type="entry name" value="ParD_sf"/>
</dbReference>
<dbReference type="Gene3D" id="6.10.10.120">
    <property type="entry name" value="Antitoxin ParD1-like"/>
    <property type="match status" value="1"/>
</dbReference>
<reference evidence="1 2" key="1">
    <citation type="journal article" date="2020" name="ISME J.">
        <title>Comparative genomics reveals insights into cyanobacterial evolution and habitat adaptation.</title>
        <authorList>
            <person name="Chen M.Y."/>
            <person name="Teng W.K."/>
            <person name="Zhao L."/>
            <person name="Hu C.X."/>
            <person name="Zhou Y.K."/>
            <person name="Han B.P."/>
            <person name="Song L.R."/>
            <person name="Shu W.S."/>
        </authorList>
    </citation>
    <scope>NUCLEOTIDE SEQUENCE [LARGE SCALE GENOMIC DNA]</scope>
    <source>
        <strain evidence="1 2">FACHB-288</strain>
    </source>
</reference>
<accession>A0ABR8A4B3</accession>
<sequence>MYIQLKPEHEQFIQAQMATGRYENADDVIAKALKLLEEWEKGYQEWEEETRQKIAIGLAQIERGEVVDGEVVMARLTEKIRKARENPLKI</sequence>
<dbReference type="Proteomes" id="UP000658514">
    <property type="component" value="Unassembled WGS sequence"/>
</dbReference>
<gene>
    <name evidence="1" type="ORF">H6G24_04535</name>
</gene>
<dbReference type="Pfam" id="PF03693">
    <property type="entry name" value="ParD_antitoxin"/>
    <property type="match status" value="1"/>
</dbReference>
<comment type="caution">
    <text evidence="1">The sequence shown here is derived from an EMBL/GenBank/DDBJ whole genome shotgun (WGS) entry which is preliminary data.</text>
</comment>
<protein>
    <submittedName>
        <fullName evidence="1">Type II toxin-antitoxin system ParD family antitoxin</fullName>
    </submittedName>
</protein>
<dbReference type="InterPro" id="IPR022789">
    <property type="entry name" value="ParD"/>
</dbReference>
<dbReference type="RefSeq" id="WP_190542150.1">
    <property type="nucleotide sequence ID" value="NZ_CAWPNO010000084.1"/>
</dbReference>
<evidence type="ECO:0000313" key="1">
    <source>
        <dbReference type="EMBL" id="MBD2194763.1"/>
    </source>
</evidence>
<proteinExistence type="predicted"/>
<keyword evidence="2" id="KW-1185">Reference proteome</keyword>
<name>A0ABR8A4B3_9CYAN</name>